<protein>
    <submittedName>
        <fullName evidence="1">Uncharacterized protein</fullName>
    </submittedName>
</protein>
<dbReference type="AlphaFoldDB" id="A0AAN7RYM4"/>
<reference evidence="1 2" key="1">
    <citation type="journal article" date="2023" name="J. Hered.">
        <title>Chromosome-level genome of the wood stork (Mycteria americana) provides insight into avian chromosome evolution.</title>
        <authorList>
            <person name="Flamio R. Jr."/>
            <person name="Ramstad K.M."/>
        </authorList>
    </citation>
    <scope>NUCLEOTIDE SEQUENCE [LARGE SCALE GENOMIC DNA]</scope>
    <source>
        <strain evidence="1">JAX WOST 10</strain>
    </source>
</reference>
<dbReference type="EMBL" id="JAUNZN010000002">
    <property type="protein sequence ID" value="KAK4825619.1"/>
    <property type="molecule type" value="Genomic_DNA"/>
</dbReference>
<sequence>MKATKMVKGLEGVTYKEQLRIFDLFSLEKRRVRGDLIAVYNFLMRVSGEGGADLLLVSSNRILDIRKKFFTERVVKHWNKLPREAAMAPSCQKKQGILLAEKDLVVLVDTKLNMRKQCALGTKMTNGVLGCIRQRIASRLMEAILPLYSVLVRSHLESCAQRWAPQYERDMDILERIQQRAMKTIKALEHLSFEERLRELGLFSLEKTRRDLINVYKFLKEGAKIPEGGCTDDKTGGNGRKLKHRRFPLNIRKHFFTVRVTEHWHRLPRETVESPSLEILKSCLDMVLGSWL</sequence>
<dbReference type="PANTHER" id="PTHR33332">
    <property type="entry name" value="REVERSE TRANSCRIPTASE DOMAIN-CONTAINING PROTEIN"/>
    <property type="match status" value="1"/>
</dbReference>
<evidence type="ECO:0000313" key="1">
    <source>
        <dbReference type="EMBL" id="KAK4825619.1"/>
    </source>
</evidence>
<evidence type="ECO:0000313" key="2">
    <source>
        <dbReference type="Proteomes" id="UP001333110"/>
    </source>
</evidence>
<name>A0AAN7RYM4_MYCAM</name>
<keyword evidence="2" id="KW-1185">Reference proteome</keyword>
<proteinExistence type="predicted"/>
<dbReference type="Proteomes" id="UP001333110">
    <property type="component" value="Unassembled WGS sequence"/>
</dbReference>
<organism evidence="1 2">
    <name type="scientific">Mycteria americana</name>
    <name type="common">Wood stork</name>
    <dbReference type="NCBI Taxonomy" id="33587"/>
    <lineage>
        <taxon>Eukaryota</taxon>
        <taxon>Metazoa</taxon>
        <taxon>Chordata</taxon>
        <taxon>Craniata</taxon>
        <taxon>Vertebrata</taxon>
        <taxon>Euteleostomi</taxon>
        <taxon>Archelosauria</taxon>
        <taxon>Archosauria</taxon>
        <taxon>Dinosauria</taxon>
        <taxon>Saurischia</taxon>
        <taxon>Theropoda</taxon>
        <taxon>Coelurosauria</taxon>
        <taxon>Aves</taxon>
        <taxon>Neognathae</taxon>
        <taxon>Neoaves</taxon>
        <taxon>Aequornithes</taxon>
        <taxon>Ciconiiformes</taxon>
        <taxon>Ciconiidae</taxon>
        <taxon>Mycteria</taxon>
    </lineage>
</organism>
<gene>
    <name evidence="1" type="ORF">QYF61_001299</name>
</gene>
<accession>A0AAN7RYM4</accession>
<comment type="caution">
    <text evidence="1">The sequence shown here is derived from an EMBL/GenBank/DDBJ whole genome shotgun (WGS) entry which is preliminary data.</text>
</comment>